<evidence type="ECO:0000256" key="3">
    <source>
        <dbReference type="ARBA" id="ARBA00004496"/>
    </source>
</evidence>
<evidence type="ECO:0000256" key="10">
    <source>
        <dbReference type="ARBA" id="ARBA00022723"/>
    </source>
</evidence>
<dbReference type="InterPro" id="IPR004429">
    <property type="entry name" value="Isopropylmalate_DH"/>
</dbReference>
<evidence type="ECO:0000256" key="5">
    <source>
        <dbReference type="ARBA" id="ARBA00008319"/>
    </source>
</evidence>
<evidence type="ECO:0000256" key="14">
    <source>
        <dbReference type="ARBA" id="ARBA00023304"/>
    </source>
</evidence>
<keyword evidence="8 15" id="KW-0963">Cytoplasm</keyword>
<gene>
    <name evidence="15 18" type="primary">leuB</name>
    <name evidence="18" type="ORF">JFL75_19530</name>
</gene>
<dbReference type="PANTHER" id="PTHR42979">
    <property type="entry name" value="3-ISOPROPYLMALATE DEHYDROGENASE"/>
    <property type="match status" value="1"/>
</dbReference>
<dbReference type="KEGG" id="bhc:JFL75_19530"/>
<dbReference type="SUPFAM" id="SSF53659">
    <property type="entry name" value="Isocitrate/Isopropylmalate dehydrogenase-like"/>
    <property type="match status" value="1"/>
</dbReference>
<evidence type="ECO:0000313" key="18">
    <source>
        <dbReference type="EMBL" id="QQO09094.1"/>
    </source>
</evidence>
<accession>A0A7T8B8Y9</accession>
<feature type="binding site" evidence="15">
    <location>
        <begin position="76"/>
        <end position="89"/>
    </location>
    <ligand>
        <name>NAD(+)</name>
        <dbReference type="ChEBI" id="CHEBI:57540"/>
    </ligand>
</feature>
<feature type="binding site" evidence="15">
    <location>
        <position position="256"/>
    </location>
    <ligand>
        <name>Mg(2+)</name>
        <dbReference type="ChEBI" id="CHEBI:18420"/>
    </ligand>
</feature>
<comment type="catalytic activity">
    <reaction evidence="1 15 16">
        <text>(2R,3S)-3-isopropylmalate + NAD(+) = 4-methyl-2-oxopentanoate + CO2 + NADH</text>
        <dbReference type="Rhea" id="RHEA:32271"/>
        <dbReference type="ChEBI" id="CHEBI:16526"/>
        <dbReference type="ChEBI" id="CHEBI:17865"/>
        <dbReference type="ChEBI" id="CHEBI:35121"/>
        <dbReference type="ChEBI" id="CHEBI:57540"/>
        <dbReference type="ChEBI" id="CHEBI:57945"/>
        <dbReference type="EC" id="1.1.1.85"/>
    </reaction>
</comment>
<evidence type="ECO:0000256" key="6">
    <source>
        <dbReference type="ARBA" id="ARBA00011738"/>
    </source>
</evidence>
<keyword evidence="12 15" id="KW-0560">Oxidoreductase</keyword>
<proteinExistence type="inferred from homology"/>
<feature type="domain" description="Isopropylmalate dehydrogenase-like" evidence="17">
    <location>
        <begin position="4"/>
        <end position="370"/>
    </location>
</feature>
<dbReference type="FunFam" id="3.40.718.10:FF:000028">
    <property type="entry name" value="3-isopropylmalate dehydrogenase"/>
    <property type="match status" value="1"/>
</dbReference>
<dbReference type="GO" id="GO:0051287">
    <property type="term" value="F:NAD binding"/>
    <property type="evidence" value="ECO:0007669"/>
    <property type="project" value="InterPro"/>
</dbReference>
<keyword evidence="11 15" id="KW-0460">Magnesium</keyword>
<dbReference type="Pfam" id="PF00180">
    <property type="entry name" value="Iso_dh"/>
    <property type="match status" value="1"/>
</dbReference>
<dbReference type="GO" id="GO:0005829">
    <property type="term" value="C:cytosol"/>
    <property type="evidence" value="ECO:0007669"/>
    <property type="project" value="TreeGrafter"/>
</dbReference>
<dbReference type="UniPathway" id="UPA00048">
    <property type="reaction ID" value="UER00072"/>
</dbReference>
<comment type="pathway">
    <text evidence="4 15 16">Amino-acid biosynthesis; L-leucine biosynthesis; L-leucine from 3-methyl-2-oxobutanoate: step 3/4.</text>
</comment>
<name>A0A7T8B8Y9_9SPIR</name>
<keyword evidence="9 15" id="KW-0028">Amino-acid biosynthesis</keyword>
<dbReference type="EMBL" id="CP067089">
    <property type="protein sequence ID" value="QQO09094.1"/>
    <property type="molecule type" value="Genomic_DNA"/>
</dbReference>
<evidence type="ECO:0000256" key="11">
    <source>
        <dbReference type="ARBA" id="ARBA00022842"/>
    </source>
</evidence>
<dbReference type="GO" id="GO:0009098">
    <property type="term" value="P:L-leucine biosynthetic process"/>
    <property type="evidence" value="ECO:0007669"/>
    <property type="project" value="UniProtKB-UniRule"/>
</dbReference>
<keyword evidence="10 15" id="KW-0479">Metal-binding</keyword>
<comment type="subcellular location">
    <subcellularLocation>
        <location evidence="3 15">Cytoplasm</location>
    </subcellularLocation>
</comment>
<reference evidence="18" key="1">
    <citation type="submission" date="2021-01" db="EMBL/GenBank/DDBJ databases">
        <title>Description of Breznakiella homolactica.</title>
        <authorList>
            <person name="Song Y."/>
            <person name="Brune A."/>
        </authorList>
    </citation>
    <scope>NUCLEOTIDE SEQUENCE</scope>
    <source>
        <strain evidence="18">RmG30</strain>
    </source>
</reference>
<evidence type="ECO:0000256" key="4">
    <source>
        <dbReference type="ARBA" id="ARBA00004762"/>
    </source>
</evidence>
<dbReference type="Gene3D" id="3.40.718.10">
    <property type="entry name" value="Isopropylmalate Dehydrogenase"/>
    <property type="match status" value="1"/>
</dbReference>
<evidence type="ECO:0000313" key="19">
    <source>
        <dbReference type="Proteomes" id="UP000595917"/>
    </source>
</evidence>
<keyword evidence="15" id="KW-0464">Manganese</keyword>
<feature type="binding site" evidence="15">
    <location>
        <position position="96"/>
    </location>
    <ligand>
        <name>substrate</name>
    </ligand>
</feature>
<evidence type="ECO:0000259" key="17">
    <source>
        <dbReference type="SMART" id="SM01329"/>
    </source>
</evidence>
<dbReference type="HAMAP" id="MF_01033">
    <property type="entry name" value="LeuB_type1"/>
    <property type="match status" value="1"/>
</dbReference>
<evidence type="ECO:0000256" key="7">
    <source>
        <dbReference type="ARBA" id="ARBA00022430"/>
    </source>
</evidence>
<dbReference type="EC" id="1.1.1.85" evidence="15"/>
<dbReference type="PROSITE" id="PS00470">
    <property type="entry name" value="IDH_IMDH"/>
    <property type="match status" value="1"/>
</dbReference>
<feature type="site" description="Important for catalysis" evidence="15">
    <location>
        <position position="196"/>
    </location>
</feature>
<feature type="binding site" evidence="15">
    <location>
        <position position="106"/>
    </location>
    <ligand>
        <name>substrate</name>
    </ligand>
</feature>
<comment type="subunit">
    <text evidence="6 15 16">Homodimer.</text>
</comment>
<evidence type="ECO:0000256" key="13">
    <source>
        <dbReference type="ARBA" id="ARBA00023027"/>
    </source>
</evidence>
<evidence type="ECO:0000256" key="12">
    <source>
        <dbReference type="ARBA" id="ARBA00023002"/>
    </source>
</evidence>
<dbReference type="Proteomes" id="UP000595917">
    <property type="component" value="Chromosome"/>
</dbReference>
<feature type="binding site" evidence="15">
    <location>
        <begin position="294"/>
        <end position="306"/>
    </location>
    <ligand>
        <name>NAD(+)</name>
        <dbReference type="ChEBI" id="CHEBI:57540"/>
    </ligand>
</feature>
<keyword evidence="7 15" id="KW-0432">Leucine biosynthesis</keyword>
<keyword evidence="19" id="KW-1185">Reference proteome</keyword>
<keyword evidence="13 15" id="KW-0520">NAD</keyword>
<feature type="binding site" evidence="15">
    <location>
        <position position="142"/>
    </location>
    <ligand>
        <name>substrate</name>
    </ligand>
</feature>
<dbReference type="GO" id="GO:0000287">
    <property type="term" value="F:magnesium ion binding"/>
    <property type="evidence" value="ECO:0007669"/>
    <property type="project" value="InterPro"/>
</dbReference>
<dbReference type="InterPro" id="IPR024084">
    <property type="entry name" value="IsoPropMal-DH-like_dom"/>
</dbReference>
<protein>
    <recommendedName>
        <fullName evidence="15">3-isopropylmalate dehydrogenase</fullName>
        <ecNumber evidence="15">1.1.1.85</ecNumber>
    </recommendedName>
    <alternativeName>
        <fullName evidence="15">3-IPM-DH</fullName>
    </alternativeName>
    <alternativeName>
        <fullName evidence="15">Beta-IPM dehydrogenase</fullName>
        <shortName evidence="15">IMDH</shortName>
    </alternativeName>
</protein>
<dbReference type="InterPro" id="IPR019818">
    <property type="entry name" value="IsoCit/isopropylmalate_DH_CS"/>
</dbReference>
<feature type="binding site" evidence="15">
    <location>
        <position position="228"/>
    </location>
    <ligand>
        <name>Mg(2+)</name>
        <dbReference type="ChEBI" id="CHEBI:18420"/>
    </ligand>
</feature>
<comment type="function">
    <text evidence="15 16">Catalyzes the oxidation of 3-carboxy-2-hydroxy-4-methylpentanoate (3-isopropylmalate) to 3-carboxy-4-methyl-2-oxopentanoate. The product decarboxylates to 4-methyl-2 oxopentanoate.</text>
</comment>
<evidence type="ECO:0000256" key="15">
    <source>
        <dbReference type="HAMAP-Rule" id="MF_01033"/>
    </source>
</evidence>
<feature type="site" description="Important for catalysis" evidence="15">
    <location>
        <position position="149"/>
    </location>
</feature>
<evidence type="ECO:0000256" key="1">
    <source>
        <dbReference type="ARBA" id="ARBA00000624"/>
    </source>
</evidence>
<dbReference type="GO" id="GO:0003862">
    <property type="term" value="F:3-isopropylmalate dehydrogenase activity"/>
    <property type="evidence" value="ECO:0007669"/>
    <property type="project" value="UniProtKB-UniRule"/>
</dbReference>
<sequence length="378" mass="39787">MNYSIAVIPGDGIGPEVIAPALEVLDVVGDTFGHIFNYAELEAGGCAIDSTGEPLPASTLETAKQCDAVLLGAVGGPQWETLPGNLRPERALLGLRSGLGLFANLRPAALLPQLRDACPIKDEVLAASNPEGKPSFDLLIVRELTGGLYFGARGRSSDGTSAFDTETYSKAEIERVLHSGYAAAAVRRKKLCVVDKANVLESSRLWREIAQETAKQYPDIETTYMYVDNAAMQLVRAPGQFDVMVTSNLFGDILSDEASVLTGSIGMLASASLGSAGTDSEKGTVMGMYEPIHGSAPDIAGKDTANPLATILSAAMMLRYSFKLEKEAAAVEAAVSAVLDAGYRTGDIARRDGKKGEEKIVGTKAMGEAVIKALEGKL</sequence>
<comment type="cofactor">
    <cofactor evidence="15 16">
        <name>Mg(2+)</name>
        <dbReference type="ChEBI" id="CHEBI:18420"/>
    </cofactor>
    <cofactor evidence="15 16">
        <name>Mn(2+)</name>
        <dbReference type="ChEBI" id="CHEBI:29035"/>
    </cofactor>
    <text evidence="15 16">Binds 1 Mg(2+) or Mn(2+) ion per subunit.</text>
</comment>
<dbReference type="PANTHER" id="PTHR42979:SF1">
    <property type="entry name" value="3-ISOPROPYLMALATE DEHYDROGENASE"/>
    <property type="match status" value="1"/>
</dbReference>
<keyword evidence="14 15" id="KW-0100">Branched-chain amino acid biosynthesis</keyword>
<dbReference type="AlphaFoldDB" id="A0A7T8B8Y9"/>
<comment type="similarity">
    <text evidence="5 15">Belongs to the isocitrate and isopropylmalate dehydrogenases family. LeuB type 1 subfamily.</text>
</comment>
<evidence type="ECO:0000256" key="9">
    <source>
        <dbReference type="ARBA" id="ARBA00022605"/>
    </source>
</evidence>
<dbReference type="RefSeq" id="WP_215626399.1">
    <property type="nucleotide sequence ID" value="NZ_CP067089.2"/>
</dbReference>
<organism evidence="18 19">
    <name type="scientific">Breznakiella homolactica</name>
    <dbReference type="NCBI Taxonomy" id="2798577"/>
    <lineage>
        <taxon>Bacteria</taxon>
        <taxon>Pseudomonadati</taxon>
        <taxon>Spirochaetota</taxon>
        <taxon>Spirochaetia</taxon>
        <taxon>Spirochaetales</taxon>
        <taxon>Breznakiellaceae</taxon>
        <taxon>Breznakiella</taxon>
    </lineage>
</organism>
<evidence type="ECO:0000256" key="2">
    <source>
        <dbReference type="ARBA" id="ARBA00001936"/>
    </source>
</evidence>
<comment type="cofactor">
    <cofactor evidence="2">
        <name>Mn(2+)</name>
        <dbReference type="ChEBI" id="CHEBI:29035"/>
    </cofactor>
</comment>
<feature type="binding site" evidence="15">
    <location>
        <position position="228"/>
    </location>
    <ligand>
        <name>substrate</name>
    </ligand>
</feature>
<feature type="binding site" evidence="15">
    <location>
        <position position="252"/>
    </location>
    <ligand>
        <name>Mg(2+)</name>
        <dbReference type="ChEBI" id="CHEBI:18420"/>
    </ligand>
</feature>
<evidence type="ECO:0000256" key="16">
    <source>
        <dbReference type="RuleBase" id="RU004445"/>
    </source>
</evidence>
<evidence type="ECO:0000256" key="8">
    <source>
        <dbReference type="ARBA" id="ARBA00022490"/>
    </source>
</evidence>
<dbReference type="SMART" id="SM01329">
    <property type="entry name" value="Iso_dh"/>
    <property type="match status" value="1"/>
</dbReference>
<dbReference type="NCBIfam" id="TIGR00169">
    <property type="entry name" value="leuB"/>
    <property type="match status" value="1"/>
</dbReference>